<organism evidence="2 3">
    <name type="scientific">Litoreibacter meonggei</name>
    <dbReference type="NCBI Taxonomy" id="1049199"/>
    <lineage>
        <taxon>Bacteria</taxon>
        <taxon>Pseudomonadati</taxon>
        <taxon>Pseudomonadota</taxon>
        <taxon>Alphaproteobacteria</taxon>
        <taxon>Rhodobacterales</taxon>
        <taxon>Roseobacteraceae</taxon>
        <taxon>Litoreibacter</taxon>
    </lineage>
</organism>
<sequence>MKRLFLSFWLVAVLAACGAEPVWAPDEDIRAKAYRHNGPASLTLITVINNRSGAGGHTGLLINGSQRVVWDPAGTWWSPNAPERNDLHYGMTDRMVDVYVDYHTRETYHTILQEIRVSPEVAELALKEAAGYGAVSKASCSQSTSAILNRLPGFESIKVTFFPVKTMEAFAKFPGVKTRKVYDDDPDDNSAKLPGGA</sequence>
<evidence type="ECO:0000313" key="2">
    <source>
        <dbReference type="EMBL" id="RLJ51738.1"/>
    </source>
</evidence>
<gene>
    <name evidence="2" type="ORF">BCF46_1954</name>
</gene>
<dbReference type="EMBL" id="RCCE01000003">
    <property type="protein sequence ID" value="RLJ51738.1"/>
    <property type="molecule type" value="Genomic_DNA"/>
</dbReference>
<feature type="signal peptide" evidence="1">
    <location>
        <begin position="1"/>
        <end position="24"/>
    </location>
</feature>
<dbReference type="PROSITE" id="PS51257">
    <property type="entry name" value="PROKAR_LIPOPROTEIN"/>
    <property type="match status" value="1"/>
</dbReference>
<accession>A0A497WF52</accession>
<proteinExistence type="predicted"/>
<evidence type="ECO:0000256" key="1">
    <source>
        <dbReference type="SAM" id="SignalP"/>
    </source>
</evidence>
<evidence type="ECO:0008006" key="4">
    <source>
        <dbReference type="Google" id="ProtNLM"/>
    </source>
</evidence>
<keyword evidence="3" id="KW-1185">Reference proteome</keyword>
<dbReference type="RefSeq" id="WP_121023677.1">
    <property type="nucleotide sequence ID" value="NZ_RCCE01000003.1"/>
</dbReference>
<dbReference type="AlphaFoldDB" id="A0A497WF52"/>
<keyword evidence="1" id="KW-0732">Signal</keyword>
<reference evidence="2 3" key="1">
    <citation type="submission" date="2018-10" db="EMBL/GenBank/DDBJ databases">
        <title>Genomic Encyclopedia of Archaeal and Bacterial Type Strains, Phase II (KMG-II): from individual species to whole genera.</title>
        <authorList>
            <person name="Goeker M."/>
        </authorList>
    </citation>
    <scope>NUCLEOTIDE SEQUENCE [LARGE SCALE GENOMIC DNA]</scope>
    <source>
        <strain evidence="2 3">DSM 29466</strain>
    </source>
</reference>
<feature type="chain" id="PRO_5019800570" description="Lipoprotein" evidence="1">
    <location>
        <begin position="25"/>
        <end position="197"/>
    </location>
</feature>
<dbReference type="Proteomes" id="UP000269157">
    <property type="component" value="Unassembled WGS sequence"/>
</dbReference>
<comment type="caution">
    <text evidence="2">The sequence shown here is derived from an EMBL/GenBank/DDBJ whole genome shotgun (WGS) entry which is preliminary data.</text>
</comment>
<dbReference type="OrthoDB" id="7666390at2"/>
<protein>
    <recommendedName>
        <fullName evidence="4">Lipoprotein</fullName>
    </recommendedName>
</protein>
<name>A0A497WF52_9RHOB</name>
<evidence type="ECO:0000313" key="3">
    <source>
        <dbReference type="Proteomes" id="UP000269157"/>
    </source>
</evidence>